<dbReference type="EMBL" id="FOLG01000012">
    <property type="protein sequence ID" value="SFC98231.1"/>
    <property type="molecule type" value="Genomic_DNA"/>
</dbReference>
<dbReference type="GO" id="GO:0005886">
    <property type="term" value="C:plasma membrane"/>
    <property type="evidence" value="ECO:0007669"/>
    <property type="project" value="UniProtKB-SubCell"/>
</dbReference>
<comment type="similarity">
    <text evidence="2 7">Belongs to the MgtC/SapB family.</text>
</comment>
<dbReference type="PRINTS" id="PR01837">
    <property type="entry name" value="MGTCSAPBPROT"/>
</dbReference>
<feature type="transmembrane region" description="Helical" evidence="7">
    <location>
        <begin position="129"/>
        <end position="158"/>
    </location>
</feature>
<comment type="subcellular location">
    <subcellularLocation>
        <location evidence="7">Cell inner membrane</location>
        <topology evidence="7">Multi-pass membrane protein</topology>
    </subcellularLocation>
    <subcellularLocation>
        <location evidence="1">Cell membrane</location>
        <topology evidence="1">Multi-pass membrane protein</topology>
    </subcellularLocation>
</comment>
<feature type="domain" description="MgtC/SapB/SrpB/YhiD N-terminal" evidence="8">
    <location>
        <begin position="34"/>
        <end position="166"/>
    </location>
</feature>
<evidence type="ECO:0000259" key="8">
    <source>
        <dbReference type="Pfam" id="PF02308"/>
    </source>
</evidence>
<sequence length="172" mass="18093">MLERGTMGELIDIFRQELSSTFVTGDWQVALTRLCLACFFGAIIGFEREWKGKAAGMRTHIIVSMAACLFTLVAFEIVQTAEVGAATGALRLDPLRLIEGVTAGVAFLGAGTIIVSTKKVHGLTTAAGMWLSGAVGLAVGIGQAGLAVMATALAIIVLEPLKWLEKSLGDDR</sequence>
<dbReference type="AlphaFoldDB" id="A0A1I1NKQ1"/>
<dbReference type="STRING" id="441112.SAMN04488094_112126"/>
<evidence type="ECO:0000256" key="4">
    <source>
        <dbReference type="ARBA" id="ARBA00022692"/>
    </source>
</evidence>
<evidence type="ECO:0000256" key="5">
    <source>
        <dbReference type="ARBA" id="ARBA00022989"/>
    </source>
</evidence>
<dbReference type="Proteomes" id="UP000198728">
    <property type="component" value="Unassembled WGS sequence"/>
</dbReference>
<feature type="transmembrane region" description="Helical" evidence="7">
    <location>
        <begin position="27"/>
        <end position="46"/>
    </location>
</feature>
<evidence type="ECO:0000256" key="7">
    <source>
        <dbReference type="RuleBase" id="RU365041"/>
    </source>
</evidence>
<evidence type="ECO:0000256" key="3">
    <source>
        <dbReference type="ARBA" id="ARBA00022475"/>
    </source>
</evidence>
<keyword evidence="5 7" id="KW-1133">Transmembrane helix</keyword>
<keyword evidence="3" id="KW-1003">Cell membrane</keyword>
<dbReference type="InterPro" id="IPR049177">
    <property type="entry name" value="MgtC_SapB_SrpB_YhiD_N"/>
</dbReference>
<evidence type="ECO:0000313" key="10">
    <source>
        <dbReference type="Proteomes" id="UP000198728"/>
    </source>
</evidence>
<proteinExistence type="inferred from homology"/>
<dbReference type="OrthoDB" id="9811198at2"/>
<keyword evidence="7" id="KW-0997">Cell inner membrane</keyword>
<keyword evidence="4 7" id="KW-0812">Transmembrane</keyword>
<evidence type="ECO:0000313" key="9">
    <source>
        <dbReference type="EMBL" id="SFC98231.1"/>
    </source>
</evidence>
<accession>A0A1I1NKQ1</accession>
<evidence type="ECO:0000256" key="6">
    <source>
        <dbReference type="ARBA" id="ARBA00023136"/>
    </source>
</evidence>
<dbReference type="PANTHER" id="PTHR33778:SF1">
    <property type="entry name" value="MAGNESIUM TRANSPORTER YHID-RELATED"/>
    <property type="match status" value="1"/>
</dbReference>
<reference evidence="9 10" key="1">
    <citation type="submission" date="2016-10" db="EMBL/GenBank/DDBJ databases">
        <authorList>
            <person name="de Groot N.N."/>
        </authorList>
    </citation>
    <scope>NUCLEOTIDE SEQUENCE [LARGE SCALE GENOMIC DNA]</scope>
    <source>
        <strain evidence="9 10">DSM 19548</strain>
    </source>
</reference>
<organism evidence="9 10">
    <name type="scientific">Tropicimonas isoalkanivorans</name>
    <dbReference type="NCBI Taxonomy" id="441112"/>
    <lineage>
        <taxon>Bacteria</taxon>
        <taxon>Pseudomonadati</taxon>
        <taxon>Pseudomonadota</taxon>
        <taxon>Alphaproteobacteria</taxon>
        <taxon>Rhodobacterales</taxon>
        <taxon>Roseobacteraceae</taxon>
        <taxon>Tropicimonas</taxon>
    </lineage>
</organism>
<dbReference type="InterPro" id="IPR003416">
    <property type="entry name" value="MgtC/SapB/SrpB/YhiD_fam"/>
</dbReference>
<name>A0A1I1NKQ1_9RHOB</name>
<feature type="transmembrane region" description="Helical" evidence="7">
    <location>
        <begin position="58"/>
        <end position="77"/>
    </location>
</feature>
<evidence type="ECO:0000256" key="1">
    <source>
        <dbReference type="ARBA" id="ARBA00004651"/>
    </source>
</evidence>
<dbReference type="PANTHER" id="PTHR33778">
    <property type="entry name" value="PROTEIN MGTC"/>
    <property type="match status" value="1"/>
</dbReference>
<feature type="transmembrane region" description="Helical" evidence="7">
    <location>
        <begin position="97"/>
        <end position="117"/>
    </location>
</feature>
<keyword evidence="10" id="KW-1185">Reference proteome</keyword>
<keyword evidence="6 7" id="KW-0472">Membrane</keyword>
<dbReference type="Pfam" id="PF02308">
    <property type="entry name" value="MgtC"/>
    <property type="match status" value="1"/>
</dbReference>
<gene>
    <name evidence="9" type="ORF">SAMN04488094_112126</name>
</gene>
<protein>
    <recommendedName>
        <fullName evidence="7">Protein MgtC</fullName>
    </recommendedName>
</protein>
<evidence type="ECO:0000256" key="2">
    <source>
        <dbReference type="ARBA" id="ARBA00009298"/>
    </source>
</evidence>